<dbReference type="InterPro" id="IPR003374">
    <property type="entry name" value="ApbE-like_sf"/>
</dbReference>
<proteinExistence type="inferred from homology"/>
<comment type="similarity">
    <text evidence="10">Belongs to the ApbE family.</text>
</comment>
<keyword evidence="3 10" id="KW-0285">Flavoprotein</keyword>
<feature type="binding site" evidence="11">
    <location>
        <position position="288"/>
    </location>
    <ligand>
        <name>Mg(2+)</name>
        <dbReference type="ChEBI" id="CHEBI:18420"/>
    </ligand>
</feature>
<name>A0A7X2ZX55_9FLAO</name>
<dbReference type="Pfam" id="PF02424">
    <property type="entry name" value="ApbE"/>
    <property type="match status" value="1"/>
</dbReference>
<evidence type="ECO:0000256" key="11">
    <source>
        <dbReference type="PIRSR" id="PIRSR006268-2"/>
    </source>
</evidence>
<comment type="catalytic activity">
    <reaction evidence="9 10">
        <text>L-threonyl-[protein] + FAD = FMN-L-threonyl-[protein] + AMP + H(+)</text>
        <dbReference type="Rhea" id="RHEA:36847"/>
        <dbReference type="Rhea" id="RHEA-COMP:11060"/>
        <dbReference type="Rhea" id="RHEA-COMP:11061"/>
        <dbReference type="ChEBI" id="CHEBI:15378"/>
        <dbReference type="ChEBI" id="CHEBI:30013"/>
        <dbReference type="ChEBI" id="CHEBI:57692"/>
        <dbReference type="ChEBI" id="CHEBI:74257"/>
        <dbReference type="ChEBI" id="CHEBI:456215"/>
        <dbReference type="EC" id="2.7.1.180"/>
    </reaction>
</comment>
<keyword evidence="5 10" id="KW-0479">Metal-binding</keyword>
<dbReference type="Gene3D" id="3.10.520.10">
    <property type="entry name" value="ApbE-like domains"/>
    <property type="match status" value="1"/>
</dbReference>
<gene>
    <name evidence="12" type="ORF">D9O36_19220</name>
</gene>
<comment type="caution">
    <text evidence="12">The sequence shown here is derived from an EMBL/GenBank/DDBJ whole genome shotgun (WGS) entry which is preliminary data.</text>
</comment>
<dbReference type="OrthoDB" id="9778595at2"/>
<evidence type="ECO:0000256" key="4">
    <source>
        <dbReference type="ARBA" id="ARBA00022679"/>
    </source>
</evidence>
<dbReference type="RefSeq" id="WP_155601130.1">
    <property type="nucleotide sequence ID" value="NZ_RCNR01000060.1"/>
</dbReference>
<evidence type="ECO:0000256" key="5">
    <source>
        <dbReference type="ARBA" id="ARBA00022723"/>
    </source>
</evidence>
<reference evidence="12 13" key="1">
    <citation type="journal article" date="2019" name="Mar. Drugs">
        <title>Comparative Genomics and CAZyme Genome Repertoires of Marine Zobellia amurskyensis KMM 3526(T) and Zobellia laminariae KMM 3676(T).</title>
        <authorList>
            <person name="Chernysheva N."/>
            <person name="Bystritskaya E."/>
            <person name="Stenkova A."/>
            <person name="Golovkin I."/>
            <person name="Nedashkovskaya O."/>
            <person name="Isaeva M."/>
        </authorList>
    </citation>
    <scope>NUCLEOTIDE SEQUENCE [LARGE SCALE GENOMIC DNA]</scope>
    <source>
        <strain evidence="12 13">KMM 3526</strain>
    </source>
</reference>
<evidence type="ECO:0000256" key="3">
    <source>
        <dbReference type="ARBA" id="ARBA00022630"/>
    </source>
</evidence>
<keyword evidence="4 10" id="KW-0808">Transferase</keyword>
<dbReference type="InterPro" id="IPR024932">
    <property type="entry name" value="ApbE"/>
</dbReference>
<dbReference type="AlphaFoldDB" id="A0A7X2ZX55"/>
<evidence type="ECO:0000256" key="9">
    <source>
        <dbReference type="ARBA" id="ARBA00048540"/>
    </source>
</evidence>
<evidence type="ECO:0000256" key="1">
    <source>
        <dbReference type="ARBA" id="ARBA00011955"/>
    </source>
</evidence>
<dbReference type="GO" id="GO:0046872">
    <property type="term" value="F:metal ion binding"/>
    <property type="evidence" value="ECO:0007669"/>
    <property type="project" value="UniProtKB-UniRule"/>
</dbReference>
<dbReference type="Proteomes" id="UP000540519">
    <property type="component" value="Unassembled WGS sequence"/>
</dbReference>
<dbReference type="PANTHER" id="PTHR30040">
    <property type="entry name" value="THIAMINE BIOSYNTHESIS LIPOPROTEIN APBE"/>
    <property type="match status" value="1"/>
</dbReference>
<evidence type="ECO:0000313" key="13">
    <source>
        <dbReference type="Proteomes" id="UP000540519"/>
    </source>
</evidence>
<evidence type="ECO:0000256" key="2">
    <source>
        <dbReference type="ARBA" id="ARBA00016337"/>
    </source>
</evidence>
<dbReference type="PIRSF" id="PIRSF006268">
    <property type="entry name" value="ApbE"/>
    <property type="match status" value="1"/>
</dbReference>
<comment type="cofactor">
    <cofactor evidence="11">
        <name>Mg(2+)</name>
        <dbReference type="ChEBI" id="CHEBI:18420"/>
    </cofactor>
    <cofactor evidence="11">
        <name>Mn(2+)</name>
        <dbReference type="ChEBI" id="CHEBI:29035"/>
    </cofactor>
    <text evidence="11">Magnesium. Can also use manganese.</text>
</comment>
<sequence length="336" mass="37310">MNRFLVFFSSLCFISCGGNSSDMVRNESSGGALGTSYNLIYLSQEKLDLQKQVDSVFDAINHSLSTYIPASDISKINKGDSTLVVDHMFKEVFELSQEVYGATNGYFDPTVGTLVNAWGFGPGEQIQMDSIRVDSLLQYVGFNKVELTKENKIEKSNPNIYFDFNAIAKGYSIDRLAKLMDANGIDNYLLEVGGELVAKGQNQIKKKPWIVGIDDPSMENTRKLKTTIRLQDKALASSGNYRHFREDPVTGIKYVHTIDPVTGFTKNANTLAATVLADNCAKADAYATSFMAMDLNQVLKLLTLSQELDAYIIFIDKKGETHEFMTPGFEDLVTKN</sequence>
<feature type="binding site" evidence="11">
    <location>
        <position position="166"/>
    </location>
    <ligand>
        <name>Mg(2+)</name>
        <dbReference type="ChEBI" id="CHEBI:18420"/>
    </ligand>
</feature>
<accession>A0A7X2ZX55</accession>
<feature type="binding site" evidence="11">
    <location>
        <position position="284"/>
    </location>
    <ligand>
        <name>Mg(2+)</name>
        <dbReference type="ChEBI" id="CHEBI:18420"/>
    </ligand>
</feature>
<keyword evidence="6 10" id="KW-0274">FAD</keyword>
<dbReference type="SUPFAM" id="SSF143631">
    <property type="entry name" value="ApbE-like"/>
    <property type="match status" value="1"/>
</dbReference>
<dbReference type="EMBL" id="RCNR01000060">
    <property type="protein sequence ID" value="MUH37989.1"/>
    <property type="molecule type" value="Genomic_DNA"/>
</dbReference>
<dbReference type="EC" id="2.7.1.180" evidence="1 10"/>
<evidence type="ECO:0000256" key="10">
    <source>
        <dbReference type="PIRNR" id="PIRNR006268"/>
    </source>
</evidence>
<evidence type="ECO:0000313" key="12">
    <source>
        <dbReference type="EMBL" id="MUH37989.1"/>
    </source>
</evidence>
<evidence type="ECO:0000256" key="8">
    <source>
        <dbReference type="ARBA" id="ARBA00031306"/>
    </source>
</evidence>
<organism evidence="12 13">
    <name type="scientific">Zobellia amurskyensis</name>
    <dbReference type="NCBI Taxonomy" id="248905"/>
    <lineage>
        <taxon>Bacteria</taxon>
        <taxon>Pseudomonadati</taxon>
        <taxon>Bacteroidota</taxon>
        <taxon>Flavobacteriia</taxon>
        <taxon>Flavobacteriales</taxon>
        <taxon>Flavobacteriaceae</taxon>
        <taxon>Zobellia</taxon>
    </lineage>
</organism>
<evidence type="ECO:0000256" key="7">
    <source>
        <dbReference type="ARBA" id="ARBA00022842"/>
    </source>
</evidence>
<dbReference type="PANTHER" id="PTHR30040:SF2">
    <property type="entry name" value="FAD:PROTEIN FMN TRANSFERASE"/>
    <property type="match status" value="1"/>
</dbReference>
<dbReference type="GO" id="GO:0016740">
    <property type="term" value="F:transferase activity"/>
    <property type="evidence" value="ECO:0007669"/>
    <property type="project" value="UniProtKB-UniRule"/>
</dbReference>
<protein>
    <recommendedName>
        <fullName evidence="2 10">FAD:protein FMN transferase</fullName>
        <ecNumber evidence="1 10">2.7.1.180</ecNumber>
    </recommendedName>
    <alternativeName>
        <fullName evidence="8 10">Flavin transferase</fullName>
    </alternativeName>
</protein>
<evidence type="ECO:0000256" key="6">
    <source>
        <dbReference type="ARBA" id="ARBA00022827"/>
    </source>
</evidence>
<keyword evidence="13" id="KW-1185">Reference proteome</keyword>
<keyword evidence="7 10" id="KW-0460">Magnesium</keyword>